<keyword evidence="3" id="KW-1185">Reference proteome</keyword>
<dbReference type="HOGENOM" id="CLU_663488_0_0_0"/>
<name>B2KDE9_ELUMP</name>
<dbReference type="Proteomes" id="UP000001029">
    <property type="component" value="Chromosome"/>
</dbReference>
<evidence type="ECO:0000313" key="3">
    <source>
        <dbReference type="Proteomes" id="UP000001029"/>
    </source>
</evidence>
<feature type="chain" id="PRO_5002778369" description="Haem-binding uptake Tiki superfamily ChaN domain-containing protein" evidence="1">
    <location>
        <begin position="20"/>
        <end position="414"/>
    </location>
</feature>
<evidence type="ECO:0000313" key="2">
    <source>
        <dbReference type="EMBL" id="ACC98545.1"/>
    </source>
</evidence>
<gene>
    <name evidence="2" type="ordered locus">Emin_0992</name>
</gene>
<keyword evidence="1" id="KW-0732">Signal</keyword>
<protein>
    <recommendedName>
        <fullName evidence="4">Haem-binding uptake Tiki superfamily ChaN domain-containing protein</fullName>
    </recommendedName>
</protein>
<evidence type="ECO:0000256" key="1">
    <source>
        <dbReference type="SAM" id="SignalP"/>
    </source>
</evidence>
<dbReference type="AlphaFoldDB" id="B2KDE9"/>
<feature type="signal peptide" evidence="1">
    <location>
        <begin position="1"/>
        <end position="19"/>
    </location>
</feature>
<dbReference type="EMBL" id="CP001055">
    <property type="protein sequence ID" value="ACC98545.1"/>
    <property type="molecule type" value="Genomic_DNA"/>
</dbReference>
<accession>B2KDE9</accession>
<organism evidence="2 3">
    <name type="scientific">Elusimicrobium minutum (strain Pei191)</name>
    <dbReference type="NCBI Taxonomy" id="445932"/>
    <lineage>
        <taxon>Bacteria</taxon>
        <taxon>Pseudomonadati</taxon>
        <taxon>Elusimicrobiota</taxon>
        <taxon>Elusimicrobia</taxon>
        <taxon>Elusimicrobiales</taxon>
        <taxon>Elusimicrobiaceae</taxon>
        <taxon>Elusimicrobium</taxon>
    </lineage>
</organism>
<reference evidence="2 3" key="1">
    <citation type="journal article" date="2009" name="Appl. Environ. Microbiol.">
        <title>Genomic analysis of 'Elusimicrobium minutum,' the first cultivated representative of the phylum 'Elusimicrobia' (formerly termite group 1).</title>
        <authorList>
            <person name="Herlemann D.P.R."/>
            <person name="Geissinger O."/>
            <person name="Ikeda-Ohtsubo W."/>
            <person name="Kunin V."/>
            <person name="Sun H."/>
            <person name="Lapidus A."/>
            <person name="Hugenholtz P."/>
            <person name="Brune A."/>
        </authorList>
    </citation>
    <scope>NUCLEOTIDE SEQUENCE [LARGE SCALE GENOMIC DNA]</scope>
    <source>
        <strain evidence="2 3">Pei191</strain>
    </source>
</reference>
<sequence>MKKLIIFSGLLILCISIFAQNNPKKNSNKELNTEISSLQDLFPTNQAINLKNIDIEQILTLHPSNASNYKSRIFKEDGKGISKKIEALQTRLQKNKISNKEKEFLSDVIAKLSLENSKPVISQDYRPGYIETIERLMLSPEKIKKHYASKVKNTIKMQNPFEVLKSRIILLGENHVYRSPSVSMVKNIIAYNKTAKEEDKITHLLLEFDESVNFGYDFLKQNINIIQDEKELLNAAVVYAKEHYPNIATHEQLKHWIYLTYLILKESPEIYCYAYDSNGSVSTRNRIAVSFISSLASAQENKIVVIAGMGHIIKSNVDNSLALAYYNVKYSIPSILKQYIPEKEILSVTIVGGKPWREGEILFGASAKDEFLDYSDYIRFEATKASSKKFALKLDPNTDGFDYLLYFDETSSYQ</sequence>
<dbReference type="RefSeq" id="WP_012415160.1">
    <property type="nucleotide sequence ID" value="NC_010644.1"/>
</dbReference>
<evidence type="ECO:0008006" key="4">
    <source>
        <dbReference type="Google" id="ProtNLM"/>
    </source>
</evidence>
<dbReference type="KEGG" id="emi:Emin_0992"/>
<proteinExistence type="predicted"/>